<dbReference type="SUPFAM" id="SSF52540">
    <property type="entry name" value="P-loop containing nucleoside triphosphate hydrolases"/>
    <property type="match status" value="1"/>
</dbReference>
<reference evidence="1 2" key="1">
    <citation type="submission" date="2023-07" db="EMBL/GenBank/DDBJ databases">
        <title>Sequencing the genomes of 1000 actinobacteria strains.</title>
        <authorList>
            <person name="Klenk H.-P."/>
        </authorList>
    </citation>
    <scope>NUCLEOTIDE SEQUENCE [LARGE SCALE GENOMIC DNA]</scope>
    <source>
        <strain evidence="1 2">DSM 44109</strain>
    </source>
</reference>
<sequence length="165" mass="18646">MDDVSPEPRLILLCGLPGSGKTTLAKRLARELPAVRLCPDEWMADLGIDLFDENIRDRLERRFWEHAQDLSRLGQSVILEFGFWARAERDEKRLGARALGLPVELHYLAAPVDELCRRLEARNGEGVPGTAPVSRELLEEYVEIFQAPDADELALFDEPLLGRRG</sequence>
<keyword evidence="1" id="KW-0418">Kinase</keyword>
<gene>
    <name evidence="1" type="ORF">J2S55_005706</name>
</gene>
<comment type="caution">
    <text evidence="1">The sequence shown here is derived from an EMBL/GenBank/DDBJ whole genome shotgun (WGS) entry which is preliminary data.</text>
</comment>
<dbReference type="Gene3D" id="3.40.50.300">
    <property type="entry name" value="P-loop containing nucleotide triphosphate hydrolases"/>
    <property type="match status" value="1"/>
</dbReference>
<dbReference type="RefSeq" id="WP_306867143.1">
    <property type="nucleotide sequence ID" value="NZ_JAUSRB010000002.1"/>
</dbReference>
<accession>A0ABT9RDF7</accession>
<keyword evidence="1" id="KW-0808">Transferase</keyword>
<evidence type="ECO:0000313" key="2">
    <source>
        <dbReference type="Proteomes" id="UP001230426"/>
    </source>
</evidence>
<dbReference type="Pfam" id="PF13671">
    <property type="entry name" value="AAA_33"/>
    <property type="match status" value="1"/>
</dbReference>
<protein>
    <submittedName>
        <fullName evidence="1">Kinase</fullName>
    </submittedName>
</protein>
<name>A0ABT9RDF7_9ACTN</name>
<evidence type="ECO:0000313" key="1">
    <source>
        <dbReference type="EMBL" id="MDP9866440.1"/>
    </source>
</evidence>
<dbReference type="EMBL" id="JAUSRB010000002">
    <property type="protein sequence ID" value="MDP9866440.1"/>
    <property type="molecule type" value="Genomic_DNA"/>
</dbReference>
<keyword evidence="2" id="KW-1185">Reference proteome</keyword>
<dbReference type="Proteomes" id="UP001230426">
    <property type="component" value="Unassembled WGS sequence"/>
</dbReference>
<dbReference type="GO" id="GO:0016301">
    <property type="term" value="F:kinase activity"/>
    <property type="evidence" value="ECO:0007669"/>
    <property type="project" value="UniProtKB-KW"/>
</dbReference>
<organism evidence="1 2">
    <name type="scientific">Streptosporangium brasiliense</name>
    <dbReference type="NCBI Taxonomy" id="47480"/>
    <lineage>
        <taxon>Bacteria</taxon>
        <taxon>Bacillati</taxon>
        <taxon>Actinomycetota</taxon>
        <taxon>Actinomycetes</taxon>
        <taxon>Streptosporangiales</taxon>
        <taxon>Streptosporangiaceae</taxon>
        <taxon>Streptosporangium</taxon>
    </lineage>
</organism>
<proteinExistence type="predicted"/>
<dbReference type="InterPro" id="IPR027417">
    <property type="entry name" value="P-loop_NTPase"/>
</dbReference>